<dbReference type="InterPro" id="IPR003593">
    <property type="entry name" value="AAA+_ATPase"/>
</dbReference>
<dbReference type="OrthoDB" id="9804199at2"/>
<dbReference type="GO" id="GO:0016887">
    <property type="term" value="F:ATP hydrolysis activity"/>
    <property type="evidence" value="ECO:0007669"/>
    <property type="project" value="InterPro"/>
</dbReference>
<evidence type="ECO:0000313" key="11">
    <source>
        <dbReference type="Proteomes" id="UP000002366"/>
    </source>
</evidence>
<keyword evidence="7" id="KW-0029">Amino-acid transport</keyword>
<evidence type="ECO:0000259" key="9">
    <source>
        <dbReference type="PROSITE" id="PS50893"/>
    </source>
</evidence>
<dbReference type="SUPFAM" id="SSF52540">
    <property type="entry name" value="P-loop containing nucleoside triphosphate hydrolases"/>
    <property type="match status" value="1"/>
</dbReference>
<feature type="domain" description="ABC transporter" evidence="9">
    <location>
        <begin position="10"/>
        <end position="244"/>
    </location>
</feature>
<dbReference type="GO" id="GO:0005886">
    <property type="term" value="C:plasma membrane"/>
    <property type="evidence" value="ECO:0007669"/>
    <property type="project" value="UniProtKB-SubCell"/>
</dbReference>
<name>D5ECB3_AMICL</name>
<keyword evidence="5" id="KW-0547">Nucleotide-binding</keyword>
<keyword evidence="8" id="KW-0472">Membrane</keyword>
<dbReference type="GO" id="GO:0015424">
    <property type="term" value="F:ABC-type amino acid transporter activity"/>
    <property type="evidence" value="ECO:0007669"/>
    <property type="project" value="InterPro"/>
</dbReference>
<comment type="similarity">
    <text evidence="2">Belongs to the ABC transporter superfamily.</text>
</comment>
<evidence type="ECO:0000256" key="8">
    <source>
        <dbReference type="ARBA" id="ARBA00023136"/>
    </source>
</evidence>
<dbReference type="GO" id="GO:0005524">
    <property type="term" value="F:ATP binding"/>
    <property type="evidence" value="ECO:0007669"/>
    <property type="project" value="UniProtKB-KW"/>
</dbReference>
<keyword evidence="3" id="KW-0813">Transport</keyword>
<evidence type="ECO:0000313" key="10">
    <source>
        <dbReference type="EMBL" id="ADE56195.1"/>
    </source>
</evidence>
<evidence type="ECO:0000256" key="5">
    <source>
        <dbReference type="ARBA" id="ARBA00022741"/>
    </source>
</evidence>
<keyword evidence="6" id="KW-0067">ATP-binding</keyword>
<dbReference type="HOGENOM" id="CLU_000604_1_22_0"/>
<dbReference type="FunFam" id="3.40.50.300:FF:000020">
    <property type="entry name" value="Amino acid ABC transporter ATP-binding component"/>
    <property type="match status" value="1"/>
</dbReference>
<evidence type="ECO:0000256" key="4">
    <source>
        <dbReference type="ARBA" id="ARBA00022475"/>
    </source>
</evidence>
<keyword evidence="4" id="KW-1003">Cell membrane</keyword>
<dbReference type="PROSITE" id="PS00211">
    <property type="entry name" value="ABC_TRANSPORTER_1"/>
    <property type="match status" value="1"/>
</dbReference>
<dbReference type="eggNOG" id="COG1126">
    <property type="taxonomic scope" value="Bacteria"/>
</dbReference>
<dbReference type="PROSITE" id="PS50893">
    <property type="entry name" value="ABC_TRANSPORTER_2"/>
    <property type="match status" value="1"/>
</dbReference>
<evidence type="ECO:0000256" key="1">
    <source>
        <dbReference type="ARBA" id="ARBA00004202"/>
    </source>
</evidence>
<dbReference type="Proteomes" id="UP000002366">
    <property type="component" value="Chromosome"/>
</dbReference>
<dbReference type="PANTHER" id="PTHR43166">
    <property type="entry name" value="AMINO ACID IMPORT ATP-BINDING PROTEIN"/>
    <property type="match status" value="1"/>
</dbReference>
<dbReference type="InterPro" id="IPR030679">
    <property type="entry name" value="ABC_ATPase_HisP-typ"/>
</dbReference>
<proteinExistence type="inferred from homology"/>
<evidence type="ECO:0000256" key="2">
    <source>
        <dbReference type="ARBA" id="ARBA00005417"/>
    </source>
</evidence>
<dbReference type="InterPro" id="IPR050086">
    <property type="entry name" value="MetN_ABC_transporter-like"/>
</dbReference>
<evidence type="ECO:0000256" key="6">
    <source>
        <dbReference type="ARBA" id="ARBA00022840"/>
    </source>
</evidence>
<dbReference type="InterPro" id="IPR003439">
    <property type="entry name" value="ABC_transporter-like_ATP-bd"/>
</dbReference>
<dbReference type="Pfam" id="PF00005">
    <property type="entry name" value="ABC_tran"/>
    <property type="match status" value="1"/>
</dbReference>
<comment type="subcellular location">
    <subcellularLocation>
        <location evidence="1">Cell membrane</location>
        <topology evidence="1">Peripheral membrane protein</topology>
    </subcellularLocation>
</comment>
<dbReference type="RefSeq" id="WP_013047461.1">
    <property type="nucleotide sequence ID" value="NC_014011.1"/>
</dbReference>
<protein>
    <submittedName>
        <fullName evidence="10">ABC transporter related protein</fullName>
    </submittedName>
</protein>
<reference evidence="10 11" key="1">
    <citation type="journal article" date="2010" name="Stand. Genomic Sci.">
        <title>Complete genome sequence of Aminobacterium colombiense type strain (ALA-1).</title>
        <authorList>
            <person name="Chertkov O."/>
            <person name="Sikorski J."/>
            <person name="Brambilla E."/>
            <person name="Lapidus A."/>
            <person name="Copeland A."/>
            <person name="Glavina Del Rio T."/>
            <person name="Nolan M."/>
            <person name="Lucas S."/>
            <person name="Tice H."/>
            <person name="Cheng J.F."/>
            <person name="Han C."/>
            <person name="Detter J.C."/>
            <person name="Bruce D."/>
            <person name="Tapia R."/>
            <person name="Goodwin L."/>
            <person name="Pitluck S."/>
            <person name="Liolios K."/>
            <person name="Ivanova N."/>
            <person name="Mavromatis K."/>
            <person name="Ovchinnikova G."/>
            <person name="Pati A."/>
            <person name="Chen A."/>
            <person name="Palaniappan K."/>
            <person name="Land M."/>
            <person name="Hauser L."/>
            <person name="Chang Y.J."/>
            <person name="Jeffries C.D."/>
            <person name="Spring S."/>
            <person name="Rohde M."/>
            <person name="Goker M."/>
            <person name="Bristow J."/>
            <person name="Eisen J.A."/>
            <person name="Markowitz V."/>
            <person name="Hugenholtz P."/>
            <person name="Kyrpides N.C."/>
            <person name="Klenk H.P."/>
        </authorList>
    </citation>
    <scope>NUCLEOTIDE SEQUENCE [LARGE SCALE GENOMIC DNA]</scope>
    <source>
        <strain evidence="11">DSM 12261 / ALA-1</strain>
    </source>
</reference>
<dbReference type="InterPro" id="IPR017871">
    <property type="entry name" value="ABC_transporter-like_CS"/>
</dbReference>
<dbReference type="AlphaFoldDB" id="D5ECB3"/>
<dbReference type="Gene3D" id="3.40.50.300">
    <property type="entry name" value="P-loop containing nucleotide triphosphate hydrolases"/>
    <property type="match status" value="1"/>
</dbReference>
<dbReference type="PIRSF" id="PIRSF039085">
    <property type="entry name" value="ABC_ATPase_HisP"/>
    <property type="match status" value="1"/>
</dbReference>
<sequence>MSDKTKDIILRVEDIHKSYGGVEVLRGISFTVRKGETKVFIGPSGTGKSTLLRCINQLTIPDSGQIWLHGEEVTHSKKSINVLRQKMGMVFQNFYLFDHLTALRNVEIALLKVKGMDKKHAREKAMLELERVGMAAFADHYPTQLSGGQAQRVSIARALAMDPDVMLFDEPTSALDPELIGEVLEVMRNLAKGGMTMLVVTHEMGFACSVANEIMFMEEGRILESGSPDKLLNTPQYERTRQFLRKLMDLYGELGKSNE</sequence>
<gene>
    <name evidence="10" type="ordered locus">Amico_0047</name>
</gene>
<evidence type="ECO:0000256" key="3">
    <source>
        <dbReference type="ARBA" id="ARBA00022448"/>
    </source>
</evidence>
<dbReference type="STRING" id="572547.Amico_0047"/>
<accession>D5ECB3</accession>
<dbReference type="CDD" id="cd03262">
    <property type="entry name" value="ABC_HisP_GlnQ"/>
    <property type="match status" value="1"/>
</dbReference>
<dbReference type="SMART" id="SM00382">
    <property type="entry name" value="AAA"/>
    <property type="match status" value="1"/>
</dbReference>
<dbReference type="InterPro" id="IPR027417">
    <property type="entry name" value="P-loop_NTPase"/>
</dbReference>
<organism evidence="10 11">
    <name type="scientific">Aminobacterium colombiense (strain DSM 12261 / ALA-1)</name>
    <dbReference type="NCBI Taxonomy" id="572547"/>
    <lineage>
        <taxon>Bacteria</taxon>
        <taxon>Thermotogati</taxon>
        <taxon>Synergistota</taxon>
        <taxon>Synergistia</taxon>
        <taxon>Synergistales</taxon>
        <taxon>Aminobacteriaceae</taxon>
        <taxon>Aminobacterium</taxon>
    </lineage>
</organism>
<dbReference type="PANTHER" id="PTHR43166:SF9">
    <property type="entry name" value="GLUTAMATE_ASPARTATE IMPORT ATP-BINDING PROTEIN GLTL"/>
    <property type="match status" value="1"/>
</dbReference>
<dbReference type="KEGG" id="aco:Amico_0047"/>
<dbReference type="EMBL" id="CP001997">
    <property type="protein sequence ID" value="ADE56195.1"/>
    <property type="molecule type" value="Genomic_DNA"/>
</dbReference>
<keyword evidence="11" id="KW-1185">Reference proteome</keyword>
<evidence type="ECO:0000256" key="7">
    <source>
        <dbReference type="ARBA" id="ARBA00022970"/>
    </source>
</evidence>